<evidence type="ECO:0000259" key="2">
    <source>
        <dbReference type="PROSITE" id="PS50994"/>
    </source>
</evidence>
<dbReference type="GO" id="GO:0003676">
    <property type="term" value="F:nucleic acid binding"/>
    <property type="evidence" value="ECO:0007669"/>
    <property type="project" value="InterPro"/>
</dbReference>
<feature type="domain" description="Integrase catalytic" evidence="2">
    <location>
        <begin position="250"/>
        <end position="463"/>
    </location>
</feature>
<dbReference type="InterPro" id="IPR015378">
    <property type="entry name" value="Transposase-like_Mu_C"/>
</dbReference>
<evidence type="ECO:0000256" key="1">
    <source>
        <dbReference type="SAM" id="MobiDB-lite"/>
    </source>
</evidence>
<keyword evidence="4" id="KW-1185">Reference proteome</keyword>
<feature type="compositionally biased region" description="Acidic residues" evidence="1">
    <location>
        <begin position="664"/>
        <end position="679"/>
    </location>
</feature>
<proteinExistence type="predicted"/>
<dbReference type="RefSeq" id="WP_145048190.1">
    <property type="nucleotide sequence ID" value="NZ_CP036433.1"/>
</dbReference>
<dbReference type="KEGG" id="lcre:Pla8534_00750"/>
<evidence type="ECO:0000313" key="3">
    <source>
        <dbReference type="EMBL" id="QDU92330.1"/>
    </source>
</evidence>
<dbReference type="EMBL" id="CP036433">
    <property type="protein sequence ID" value="QDU92330.1"/>
    <property type="molecule type" value="Genomic_DNA"/>
</dbReference>
<dbReference type="SUPFAM" id="SSF53098">
    <property type="entry name" value="Ribonuclease H-like"/>
    <property type="match status" value="1"/>
</dbReference>
<gene>
    <name evidence="3" type="primary">tnsB</name>
    <name evidence="3" type="ORF">Pla8534_00750</name>
</gene>
<dbReference type="InterPro" id="IPR012337">
    <property type="entry name" value="RNaseH-like_sf"/>
</dbReference>
<dbReference type="InterPro" id="IPR001584">
    <property type="entry name" value="Integrase_cat-core"/>
</dbReference>
<reference evidence="3 4" key="1">
    <citation type="submission" date="2019-02" db="EMBL/GenBank/DDBJ databases">
        <title>Deep-cultivation of Planctomycetes and their phenomic and genomic characterization uncovers novel biology.</title>
        <authorList>
            <person name="Wiegand S."/>
            <person name="Jogler M."/>
            <person name="Boedeker C."/>
            <person name="Pinto D."/>
            <person name="Vollmers J."/>
            <person name="Rivas-Marin E."/>
            <person name="Kohn T."/>
            <person name="Peeters S.H."/>
            <person name="Heuer A."/>
            <person name="Rast P."/>
            <person name="Oberbeckmann S."/>
            <person name="Bunk B."/>
            <person name="Jeske O."/>
            <person name="Meyerdierks A."/>
            <person name="Storesund J.E."/>
            <person name="Kallscheuer N."/>
            <person name="Luecker S."/>
            <person name="Lage O.M."/>
            <person name="Pohl T."/>
            <person name="Merkel B.J."/>
            <person name="Hornburger P."/>
            <person name="Mueller R.-W."/>
            <person name="Bruemmer F."/>
            <person name="Labrenz M."/>
            <person name="Spormann A.M."/>
            <person name="Op den Camp H."/>
            <person name="Overmann J."/>
            <person name="Amann R."/>
            <person name="Jetten M.S.M."/>
            <person name="Mascher T."/>
            <person name="Medema M.H."/>
            <person name="Devos D.P."/>
            <person name="Kaster A.-K."/>
            <person name="Ovreas L."/>
            <person name="Rohde M."/>
            <person name="Galperin M.Y."/>
            <person name="Jogler C."/>
        </authorList>
    </citation>
    <scope>NUCLEOTIDE SEQUENCE [LARGE SCALE GENOMIC DNA]</scope>
    <source>
        <strain evidence="3 4">Pla85_3_4</strain>
    </source>
</reference>
<accession>A0A518DKH1</accession>
<dbReference type="Gene3D" id="3.30.420.10">
    <property type="entry name" value="Ribonuclease H-like superfamily/Ribonuclease H"/>
    <property type="match status" value="1"/>
</dbReference>
<dbReference type="InterPro" id="IPR036397">
    <property type="entry name" value="RNaseH_sf"/>
</dbReference>
<dbReference type="PROSITE" id="PS50994">
    <property type="entry name" value="INTEGRASE"/>
    <property type="match status" value="1"/>
</dbReference>
<dbReference type="GO" id="GO:0015074">
    <property type="term" value="P:DNA integration"/>
    <property type="evidence" value="ECO:0007669"/>
    <property type="project" value="InterPro"/>
</dbReference>
<feature type="region of interest" description="Disordered" evidence="1">
    <location>
        <begin position="623"/>
        <end position="679"/>
    </location>
</feature>
<organism evidence="3 4">
    <name type="scientific">Lignipirellula cremea</name>
    <dbReference type="NCBI Taxonomy" id="2528010"/>
    <lineage>
        <taxon>Bacteria</taxon>
        <taxon>Pseudomonadati</taxon>
        <taxon>Planctomycetota</taxon>
        <taxon>Planctomycetia</taxon>
        <taxon>Pirellulales</taxon>
        <taxon>Pirellulaceae</taxon>
        <taxon>Lignipirellula</taxon>
    </lineage>
</organism>
<feature type="compositionally biased region" description="Low complexity" evidence="1">
    <location>
        <begin position="634"/>
        <end position="650"/>
    </location>
</feature>
<dbReference type="Pfam" id="PF09299">
    <property type="entry name" value="Mu-transpos_C"/>
    <property type="match status" value="1"/>
</dbReference>
<sequence>MGSIRLGVGVEWLLDGRAFRVVRQTAAHEFIACDLKFNQEETLSEQQILALYSAGRLRFASGDSLPENAIGKPATVRDLTPRQQRQLRQRWRAIEPLTVLNRPPNQEDYSSQAETLRRQGARCSMRTLRRYFTTWLEAGKDRMALVSGVARRGGRGRARKTSILKQYPALRQLVEEAIQSVYLTTARRPISAVARRVLDDLARQNARRPAEYALPIPREATLNRAIGRRIAQLDPWEVDRARWGRKIADRRHQPTQRQQLARRILERVEIDHTPLKVVVGNAAGPIGQPWLTVLVDYYSRLVVGFCLGFEPPSYGVVMEALRHAILPKSYLAETYPRISGAWPCFGLPEKLVCDRGADLISRDLQQAAFQLGIELDFNPPRTPHFKGTVESFFDALNDQLGSSLPGRTFRSWEKRADYQPDDGPLMPYEALLEAIHIHLVDIHAASKHPTSGKTRFEMWQESAAEFPPCLPAAPEDLLVLLSKQAERTLSARGIELGGMFYMSDELMALRAELAAQNLNVDRLQVRYNPWNLGEAWVLNPINQRYLCAPAVDTAMQGLTEYQWRVLKRAIRERFDDPDHLLSLAAGRNAIREVIEATLHQPSRKRRSRAARFLGPQPLAPQLTEEDWIDVDATAPPSSSSPPAIESPAPEGTSTVTSPAPEPPIDIEDADLDVDDWDIA</sequence>
<dbReference type="AlphaFoldDB" id="A0A518DKH1"/>
<dbReference type="Proteomes" id="UP000317648">
    <property type="component" value="Chromosome"/>
</dbReference>
<evidence type="ECO:0000313" key="4">
    <source>
        <dbReference type="Proteomes" id="UP000317648"/>
    </source>
</evidence>
<protein>
    <submittedName>
        <fullName evidence="3">Transposon Tn7 transposition protein TnsB</fullName>
    </submittedName>
</protein>
<dbReference type="OrthoDB" id="290006at2"/>
<name>A0A518DKH1_9BACT</name>